<dbReference type="SMART" id="SM00421">
    <property type="entry name" value="HTH_LUXR"/>
    <property type="match status" value="1"/>
</dbReference>
<organism evidence="8">
    <name type="scientific">Microvirga ossetica</name>
    <dbReference type="NCBI Taxonomy" id="1882682"/>
    <lineage>
        <taxon>Bacteria</taxon>
        <taxon>Pseudomonadati</taxon>
        <taxon>Pseudomonadota</taxon>
        <taxon>Alphaproteobacteria</taxon>
        <taxon>Hyphomicrobiales</taxon>
        <taxon>Methylobacteriaceae</taxon>
        <taxon>Microvirga</taxon>
    </lineage>
</organism>
<evidence type="ECO:0000256" key="4">
    <source>
        <dbReference type="PROSITE-ProRule" id="PRU00169"/>
    </source>
</evidence>
<gene>
    <name evidence="8" type="ORF">BB934_45000</name>
</gene>
<keyword evidence="8" id="KW-0614">Plasmid</keyword>
<dbReference type="InterPro" id="IPR011006">
    <property type="entry name" value="CheY-like_superfamily"/>
</dbReference>
<dbReference type="InterPro" id="IPR016032">
    <property type="entry name" value="Sig_transdc_resp-reg_C-effctor"/>
</dbReference>
<dbReference type="InterPro" id="IPR001789">
    <property type="entry name" value="Sig_transdc_resp-reg_receiver"/>
</dbReference>
<dbReference type="OrthoDB" id="7826527at2"/>
<evidence type="ECO:0000259" key="6">
    <source>
        <dbReference type="PROSITE" id="PS50043"/>
    </source>
</evidence>
<keyword evidence="1" id="KW-0805">Transcription regulation</keyword>
<sequence length="255" mass="27831">MTAQTLTLVPDRSSDTASTPGSLTPTIPTALITDSPRLRSEIKHILQGTQFDLTDAVSAARSRRLRYFSPKPALVIVEVNQNTGRLREIFKQVRERSPETRVVTLADQFDLEMVRLGHEAGVNGFCLAAIAPEVLLKSLELVMLGESVLPCGVLRSIIDRAPDAGRQPVQDAKVAGSKLSELAAYKLSAREREILKCLMKGESNKIIARKLDITEATIKAHVKAILRKTGAANRTQAAIWASQHMDQRDGTSVNG</sequence>
<dbReference type="Pfam" id="PF00196">
    <property type="entry name" value="GerE"/>
    <property type="match status" value="1"/>
</dbReference>
<dbReference type="GO" id="GO:0000160">
    <property type="term" value="P:phosphorelay signal transduction system"/>
    <property type="evidence" value="ECO:0007669"/>
    <property type="project" value="InterPro"/>
</dbReference>
<dbReference type="PANTHER" id="PTHR44688">
    <property type="entry name" value="DNA-BINDING TRANSCRIPTIONAL ACTIVATOR DEVR_DOSR"/>
    <property type="match status" value="1"/>
</dbReference>
<evidence type="ECO:0000313" key="8">
    <source>
        <dbReference type="EMBL" id="ANY85324.1"/>
    </source>
</evidence>
<dbReference type="InterPro" id="IPR000792">
    <property type="entry name" value="Tscrpt_reg_LuxR_C"/>
</dbReference>
<dbReference type="GO" id="GO:0006355">
    <property type="term" value="P:regulation of DNA-templated transcription"/>
    <property type="evidence" value="ECO:0007669"/>
    <property type="project" value="InterPro"/>
</dbReference>
<dbReference type="AlphaFoldDB" id="A0A1B2EZE9"/>
<dbReference type="SUPFAM" id="SSF52172">
    <property type="entry name" value="CheY-like"/>
    <property type="match status" value="1"/>
</dbReference>
<dbReference type="GO" id="GO:0003677">
    <property type="term" value="F:DNA binding"/>
    <property type="evidence" value="ECO:0007669"/>
    <property type="project" value="UniProtKB-KW"/>
</dbReference>
<evidence type="ECO:0000256" key="1">
    <source>
        <dbReference type="ARBA" id="ARBA00023015"/>
    </source>
</evidence>
<dbReference type="Gene3D" id="3.40.50.2300">
    <property type="match status" value="1"/>
</dbReference>
<comment type="caution">
    <text evidence="4">Lacks conserved residue(s) required for the propagation of feature annotation.</text>
</comment>
<keyword evidence="3" id="KW-0804">Transcription</keyword>
<evidence type="ECO:0000256" key="2">
    <source>
        <dbReference type="ARBA" id="ARBA00023125"/>
    </source>
</evidence>
<reference evidence="8" key="1">
    <citation type="submission" date="2016-07" db="EMBL/GenBank/DDBJ databases">
        <title>Microvirga ossetica sp. nov. a new species of rhizobia isolated from root nodules of the legume species Vicia alpestris Steven originated from North Ossetia region in the Caucasus.</title>
        <authorList>
            <person name="Safronova V.I."/>
            <person name="Kuznetsova I.G."/>
            <person name="Sazanova A.L."/>
            <person name="Belimov A."/>
            <person name="Andronov E."/>
            <person name="Osledkin Y.S."/>
            <person name="Onishchuk O.P."/>
            <person name="Kurchak O.N."/>
            <person name="Shaposhnikov A.I."/>
            <person name="Willems A."/>
            <person name="Tikhonovich I.A."/>
        </authorList>
    </citation>
    <scope>NUCLEOTIDE SEQUENCE [LARGE SCALE GENOMIC DNA]</scope>
    <source>
        <strain evidence="8">V5/3M</strain>
        <plasmid evidence="8">unnamed4</plasmid>
    </source>
</reference>
<evidence type="ECO:0000259" key="7">
    <source>
        <dbReference type="PROSITE" id="PS50110"/>
    </source>
</evidence>
<dbReference type="PROSITE" id="PS50043">
    <property type="entry name" value="HTH_LUXR_2"/>
    <property type="match status" value="1"/>
</dbReference>
<dbReference type="PROSITE" id="PS50110">
    <property type="entry name" value="RESPONSE_REGULATORY"/>
    <property type="match status" value="1"/>
</dbReference>
<dbReference type="PROSITE" id="PS00622">
    <property type="entry name" value="HTH_LUXR_1"/>
    <property type="match status" value="1"/>
</dbReference>
<evidence type="ECO:0008006" key="9">
    <source>
        <dbReference type="Google" id="ProtNLM"/>
    </source>
</evidence>
<dbReference type="RefSeq" id="WP_099516103.1">
    <property type="nucleotide sequence ID" value="NZ_CP016620.1"/>
</dbReference>
<geneLocation type="plasmid" evidence="8">
    <name>unnamed4</name>
</geneLocation>
<dbReference type="CDD" id="cd06170">
    <property type="entry name" value="LuxR_C_like"/>
    <property type="match status" value="1"/>
</dbReference>
<accession>A0A1B2EZE9</accession>
<feature type="domain" description="HTH luxR-type" evidence="6">
    <location>
        <begin position="180"/>
        <end position="245"/>
    </location>
</feature>
<dbReference type="PANTHER" id="PTHR44688:SF16">
    <property type="entry name" value="DNA-BINDING TRANSCRIPTIONAL ACTIVATOR DEVR_DOSR"/>
    <property type="match status" value="1"/>
</dbReference>
<proteinExistence type="predicted"/>
<feature type="region of interest" description="Disordered" evidence="5">
    <location>
        <begin position="1"/>
        <end position="26"/>
    </location>
</feature>
<feature type="compositionally biased region" description="Polar residues" evidence="5">
    <location>
        <begin position="15"/>
        <end position="26"/>
    </location>
</feature>
<evidence type="ECO:0000256" key="5">
    <source>
        <dbReference type="SAM" id="MobiDB-lite"/>
    </source>
</evidence>
<protein>
    <recommendedName>
        <fullName evidence="9">HTH luxR-type domain-containing protein</fullName>
    </recommendedName>
</protein>
<name>A0A1B2EZE9_9HYPH</name>
<evidence type="ECO:0000256" key="3">
    <source>
        <dbReference type="ARBA" id="ARBA00023163"/>
    </source>
</evidence>
<feature type="domain" description="Response regulatory" evidence="7">
    <location>
        <begin position="28"/>
        <end position="143"/>
    </location>
</feature>
<dbReference type="KEGG" id="moc:BB934_45000"/>
<keyword evidence="2" id="KW-0238">DNA-binding</keyword>
<dbReference type="SUPFAM" id="SSF46894">
    <property type="entry name" value="C-terminal effector domain of the bipartite response regulators"/>
    <property type="match status" value="1"/>
</dbReference>
<dbReference type="EMBL" id="CP016620">
    <property type="protein sequence ID" value="ANY85324.1"/>
    <property type="molecule type" value="Genomic_DNA"/>
</dbReference>
<dbReference type="PRINTS" id="PR00038">
    <property type="entry name" value="HTHLUXR"/>
</dbReference>